<comment type="caution">
    <text evidence="3">The sequence shown here is derived from an EMBL/GenBank/DDBJ whole genome shotgun (WGS) entry which is preliminary data.</text>
</comment>
<feature type="transmembrane region" description="Helical" evidence="1">
    <location>
        <begin position="75"/>
        <end position="106"/>
    </location>
</feature>
<sequence length="108" mass="11148">MNPYPGPYHGYPPYVRPPQHPQANTAMVLGIVALVGTFMCPLLVVLGPFAWVLGKRAMDEIDDSAGALDGRGNAQAGYICGIIATVLLSLGVAAFLTIIIAATVAAPG</sequence>
<protein>
    <submittedName>
        <fullName evidence="3">Tic20 family protein</fullName>
    </submittedName>
</protein>
<evidence type="ECO:0000313" key="4">
    <source>
        <dbReference type="Proteomes" id="UP001519325"/>
    </source>
</evidence>
<accession>A0ABS4QA07</accession>
<gene>
    <name evidence="3" type="ORF">BJ987_001438</name>
</gene>
<keyword evidence="1" id="KW-1133">Transmembrane helix</keyword>
<dbReference type="RefSeq" id="WP_307869525.1">
    <property type="nucleotide sequence ID" value="NZ_JAGGMR010000001.1"/>
</dbReference>
<dbReference type="Proteomes" id="UP001519325">
    <property type="component" value="Unassembled WGS sequence"/>
</dbReference>
<feature type="transmembrane region" description="Helical" evidence="1">
    <location>
        <begin position="26"/>
        <end position="54"/>
    </location>
</feature>
<evidence type="ECO:0000256" key="1">
    <source>
        <dbReference type="SAM" id="Phobius"/>
    </source>
</evidence>
<feature type="domain" description="DUF4190" evidence="2">
    <location>
        <begin position="24"/>
        <end position="90"/>
    </location>
</feature>
<reference evidence="3 4" key="1">
    <citation type="submission" date="2021-03" db="EMBL/GenBank/DDBJ databases">
        <title>Sequencing the genomes of 1000 actinobacteria strains.</title>
        <authorList>
            <person name="Klenk H.-P."/>
        </authorList>
    </citation>
    <scope>NUCLEOTIDE SEQUENCE [LARGE SCALE GENOMIC DNA]</scope>
    <source>
        <strain evidence="3 4">DSM 45516</strain>
    </source>
</reference>
<dbReference type="InterPro" id="IPR025241">
    <property type="entry name" value="DUF4190"/>
</dbReference>
<dbReference type="Pfam" id="PF13828">
    <property type="entry name" value="DUF4190"/>
    <property type="match status" value="1"/>
</dbReference>
<keyword evidence="1" id="KW-0472">Membrane</keyword>
<evidence type="ECO:0000313" key="3">
    <source>
        <dbReference type="EMBL" id="MBP2188537.1"/>
    </source>
</evidence>
<organism evidence="3 4">
    <name type="scientific">Nocardia goodfellowii</name>
    <dbReference type="NCBI Taxonomy" id="882446"/>
    <lineage>
        <taxon>Bacteria</taxon>
        <taxon>Bacillati</taxon>
        <taxon>Actinomycetota</taxon>
        <taxon>Actinomycetes</taxon>
        <taxon>Mycobacteriales</taxon>
        <taxon>Nocardiaceae</taxon>
        <taxon>Nocardia</taxon>
    </lineage>
</organism>
<name>A0ABS4QA07_9NOCA</name>
<dbReference type="EMBL" id="JAGGMR010000001">
    <property type="protein sequence ID" value="MBP2188537.1"/>
    <property type="molecule type" value="Genomic_DNA"/>
</dbReference>
<proteinExistence type="predicted"/>
<keyword evidence="1" id="KW-0812">Transmembrane</keyword>
<keyword evidence="4" id="KW-1185">Reference proteome</keyword>
<evidence type="ECO:0000259" key="2">
    <source>
        <dbReference type="Pfam" id="PF13828"/>
    </source>
</evidence>